<keyword evidence="2" id="KW-0472">Membrane</keyword>
<protein>
    <submittedName>
        <fullName evidence="3">Predicted protein</fullName>
    </submittedName>
</protein>
<dbReference type="PANTHER" id="PTHR35830:SF1">
    <property type="entry name" value="OS05G0299200 PROTEIN"/>
    <property type="match status" value="1"/>
</dbReference>
<gene>
    <name evidence="4" type="primary">LOC123420859</name>
</gene>
<feature type="transmembrane region" description="Helical" evidence="2">
    <location>
        <begin position="131"/>
        <end position="154"/>
    </location>
</feature>
<organism evidence="3">
    <name type="scientific">Hordeum vulgare subsp. vulgare</name>
    <name type="common">Domesticated barley</name>
    <dbReference type="NCBI Taxonomy" id="112509"/>
    <lineage>
        <taxon>Eukaryota</taxon>
        <taxon>Viridiplantae</taxon>
        <taxon>Streptophyta</taxon>
        <taxon>Embryophyta</taxon>
        <taxon>Tracheophyta</taxon>
        <taxon>Spermatophyta</taxon>
        <taxon>Magnoliopsida</taxon>
        <taxon>Liliopsida</taxon>
        <taxon>Poales</taxon>
        <taxon>Poaceae</taxon>
        <taxon>BOP clade</taxon>
        <taxon>Pooideae</taxon>
        <taxon>Triticodae</taxon>
        <taxon>Triticeae</taxon>
        <taxon>Hordeinae</taxon>
        <taxon>Hordeum</taxon>
    </lineage>
</organism>
<dbReference type="GeneID" id="123420859"/>
<dbReference type="Gramene" id="HORVU.MOREX.r3.1HG0017440.1">
    <property type="protein sequence ID" value="HORVU.MOREX.r3.1HG0017440.1"/>
    <property type="gene ID" value="HORVU.MOREX.r3.1HG0017440"/>
</dbReference>
<evidence type="ECO:0000313" key="5">
    <source>
        <dbReference type="Proteomes" id="UP000011116"/>
    </source>
</evidence>
<dbReference type="EnsemblPlants" id="HORVU.MOREX.r3.1HG0017440.1">
    <property type="protein sequence ID" value="HORVU.MOREX.r3.1HG0017440.1"/>
    <property type="gene ID" value="HORVU.MOREX.r3.1HG0017440"/>
</dbReference>
<proteinExistence type="evidence at transcript level"/>
<dbReference type="KEGG" id="hvg:123420859"/>
<dbReference type="Proteomes" id="UP000011116">
    <property type="component" value="Chromosome 1H"/>
</dbReference>
<evidence type="ECO:0000313" key="4">
    <source>
        <dbReference type="EnsemblPlants" id="HORVU.MOREX.r3.1HG0017440.1"/>
    </source>
</evidence>
<evidence type="ECO:0000256" key="2">
    <source>
        <dbReference type="SAM" id="Phobius"/>
    </source>
</evidence>
<keyword evidence="2" id="KW-0812">Transmembrane</keyword>
<dbReference type="PANTHER" id="PTHR35830">
    <property type="entry name" value="OS05G0299200 PROTEIN"/>
    <property type="match status" value="1"/>
</dbReference>
<dbReference type="AlphaFoldDB" id="F2CSR2"/>
<reference evidence="3" key="1">
    <citation type="journal article" date="2011" name="Plant Physiol.">
        <title>Comprehensive sequence analysis of 24,783 barley full-length cDNAs derived from 12 clone libraries.</title>
        <authorList>
            <person name="Matsumoto T."/>
            <person name="Tanaka T."/>
            <person name="Sakai H."/>
            <person name="Amano N."/>
            <person name="Kanamori H."/>
            <person name="Kurita K."/>
            <person name="Kikuta A."/>
            <person name="Kamiya K."/>
            <person name="Yamamoto M."/>
            <person name="Ikawa H."/>
            <person name="Fujii N."/>
            <person name="Hori K."/>
            <person name="Itoh T."/>
            <person name="Sato K."/>
        </authorList>
    </citation>
    <scope>NUCLEOTIDE SEQUENCE</scope>
    <source>
        <tissue evidence="3">Shoot</tissue>
    </source>
</reference>
<reference evidence="4" key="3">
    <citation type="submission" date="2020-10" db="EMBL/GenBank/DDBJ databases">
        <authorList>
            <person name="Scholz U."/>
            <person name="Mascher M."/>
            <person name="Fiebig A."/>
        </authorList>
    </citation>
    <scope>NUCLEOTIDE SEQUENCE [LARGE SCALE GENOMIC DNA]</scope>
    <source>
        <strain evidence="4">cv. Morex</strain>
    </source>
</reference>
<evidence type="ECO:0000256" key="1">
    <source>
        <dbReference type="SAM" id="MobiDB-lite"/>
    </source>
</evidence>
<dbReference type="EMBL" id="AK354664">
    <property type="protein sequence ID" value="BAJ85883.1"/>
    <property type="molecule type" value="mRNA"/>
</dbReference>
<reference evidence="5" key="2">
    <citation type="journal article" date="2012" name="Nature">
        <title>A physical, genetic and functional sequence assembly of the barley genome.</title>
        <authorList>
            <consortium name="The International Barley Genome Sequencing Consortium"/>
            <person name="Mayer K.F."/>
            <person name="Waugh R."/>
            <person name="Brown J.W."/>
            <person name="Schulman A."/>
            <person name="Langridge P."/>
            <person name="Platzer M."/>
            <person name="Fincher G.B."/>
            <person name="Muehlbauer G.J."/>
            <person name="Sato K."/>
            <person name="Close T.J."/>
            <person name="Wise R.P."/>
            <person name="Stein N."/>
        </authorList>
    </citation>
    <scope>NUCLEOTIDE SEQUENCE [LARGE SCALE GENOMIC DNA]</scope>
    <source>
        <strain evidence="5">cv. Morex</strain>
    </source>
</reference>
<dbReference type="OrthoDB" id="1898167at2759"/>
<sequence>MALATAAAPPAIAAATSTSFPSLPSLLQHHLPGSRRTVTTSAFARRFRSKNPSPFRSGSKAAAPAPAPAPALEDDFGGLEGELWRLRRRAELRFQRLAAEADEAYGDLRSCVRDVGGDRVVLTFRRSSLRFAALALLWSLALSAAAWASLGLALRAWRQLWGRGWGDGPEGGAVVTKRDRSMGGKEVVVSVSSPVLPPASRVKEPARKVRRKEPQGRVPEWWPEMETELVELGQEAERWAILANRLVRAIIDNRVAGKDYRYDDAVQLRQLCKISGVKVSFDTENARDSFYRATTGFVLDDCSRTAEDMGTARINGENPRDFLAGLSTNIGLDKFRAATLVCASVAARTRACVLQCWALEIQGKRAEALDELVKICRIHRVFPPEENSAEMEMVASGLKKNLEVAERVHLLSLYRSVCTTGVKTAAEALGLSSPDQ</sequence>
<keyword evidence="2" id="KW-1133">Transmembrane helix</keyword>
<reference evidence="4" key="4">
    <citation type="submission" date="2022-01" db="UniProtKB">
        <authorList>
            <consortium name="EnsemblPlants"/>
        </authorList>
    </citation>
    <scope>IDENTIFICATION</scope>
    <source>
        <strain evidence="4">subsp. vulgare</strain>
    </source>
</reference>
<evidence type="ECO:0000313" key="3">
    <source>
        <dbReference type="EMBL" id="BAJ85883.1"/>
    </source>
</evidence>
<name>F2CSR2_HORVV</name>
<dbReference type="RefSeq" id="XP_044963402.1">
    <property type="nucleotide sequence ID" value="XM_045107467.1"/>
</dbReference>
<dbReference type="Gramene" id="HORVU.MOREX.r2.1HG0013500.1">
    <property type="protein sequence ID" value="HORVU.MOREX.r2.1HG0013500.1"/>
    <property type="gene ID" value="HORVU.MOREX.r2.1HG0013500"/>
</dbReference>
<accession>F2CSR2</accession>
<feature type="region of interest" description="Disordered" evidence="1">
    <location>
        <begin position="49"/>
        <end position="71"/>
    </location>
</feature>
<keyword evidence="5" id="KW-1185">Reference proteome</keyword>